<evidence type="ECO:0000259" key="4">
    <source>
        <dbReference type="Pfam" id="PF03816"/>
    </source>
</evidence>
<dbReference type="Gene3D" id="3.40.630.190">
    <property type="entry name" value="LCP protein"/>
    <property type="match status" value="1"/>
</dbReference>
<dbReference type="PANTHER" id="PTHR33392:SF6">
    <property type="entry name" value="POLYISOPRENYL-TEICHOIC ACID--PEPTIDOGLYCAN TEICHOIC ACID TRANSFERASE TAGU"/>
    <property type="match status" value="1"/>
</dbReference>
<dbReference type="EMBL" id="FMXR01000005">
    <property type="protein sequence ID" value="SDB06394.1"/>
    <property type="molecule type" value="Genomic_DNA"/>
</dbReference>
<evidence type="ECO:0000256" key="2">
    <source>
        <dbReference type="SAM" id="MobiDB-lite"/>
    </source>
</evidence>
<dbReference type="InterPro" id="IPR004474">
    <property type="entry name" value="LytR_CpsA_psr"/>
</dbReference>
<keyword evidence="6" id="KW-1185">Reference proteome</keyword>
<feature type="transmembrane region" description="Helical" evidence="3">
    <location>
        <begin position="12"/>
        <end position="34"/>
    </location>
</feature>
<proteinExistence type="inferred from homology"/>
<name>A0A1G6AD93_EUBOX</name>
<dbReference type="STRING" id="1732.SAMN02910417_00448"/>
<feature type="region of interest" description="Disordered" evidence="2">
    <location>
        <begin position="351"/>
        <end position="375"/>
    </location>
</feature>
<gene>
    <name evidence="5" type="ORF">SAMN02910417_00448</name>
</gene>
<feature type="domain" description="Cell envelope-related transcriptional attenuator" evidence="4">
    <location>
        <begin position="84"/>
        <end position="240"/>
    </location>
</feature>
<protein>
    <submittedName>
        <fullName evidence="5">Transcriptional attenuator, LytR family</fullName>
    </submittedName>
</protein>
<dbReference type="NCBIfam" id="TIGR00350">
    <property type="entry name" value="lytR_cpsA_psr"/>
    <property type="match status" value="1"/>
</dbReference>
<evidence type="ECO:0000313" key="5">
    <source>
        <dbReference type="EMBL" id="SDB06394.1"/>
    </source>
</evidence>
<dbReference type="InterPro" id="IPR050922">
    <property type="entry name" value="LytR/CpsA/Psr_CW_biosynth"/>
</dbReference>
<dbReference type="Pfam" id="PF03816">
    <property type="entry name" value="LytR_cpsA_psr"/>
    <property type="match status" value="1"/>
</dbReference>
<feature type="compositionally biased region" description="Acidic residues" evidence="2">
    <location>
        <begin position="353"/>
        <end position="375"/>
    </location>
</feature>
<organism evidence="5 6">
    <name type="scientific">Eubacterium oxidoreducens</name>
    <dbReference type="NCBI Taxonomy" id="1732"/>
    <lineage>
        <taxon>Bacteria</taxon>
        <taxon>Bacillati</taxon>
        <taxon>Bacillota</taxon>
        <taxon>Clostridia</taxon>
        <taxon>Eubacteriales</taxon>
        <taxon>Eubacteriaceae</taxon>
        <taxon>Eubacterium</taxon>
    </lineage>
</organism>
<comment type="similarity">
    <text evidence="1">Belongs to the LytR/CpsA/Psr (LCP) family.</text>
</comment>
<accession>A0A1G6AD93</accession>
<dbReference type="AlphaFoldDB" id="A0A1G6AD93"/>
<evidence type="ECO:0000256" key="3">
    <source>
        <dbReference type="SAM" id="Phobius"/>
    </source>
</evidence>
<reference evidence="5 6" key="1">
    <citation type="submission" date="2016-10" db="EMBL/GenBank/DDBJ databases">
        <authorList>
            <person name="de Groot N.N."/>
        </authorList>
    </citation>
    <scope>NUCLEOTIDE SEQUENCE [LARGE SCALE GENOMIC DNA]</scope>
    <source>
        <strain evidence="5 6">DSM 3217</strain>
    </source>
</reference>
<evidence type="ECO:0000256" key="1">
    <source>
        <dbReference type="ARBA" id="ARBA00006068"/>
    </source>
</evidence>
<evidence type="ECO:0000313" key="6">
    <source>
        <dbReference type="Proteomes" id="UP000199228"/>
    </source>
</evidence>
<keyword evidence="3" id="KW-0812">Transmembrane</keyword>
<dbReference type="Proteomes" id="UP000199228">
    <property type="component" value="Unassembled WGS sequence"/>
</dbReference>
<sequence>MAGRSRRKKRKIKAIIVTILIIVAAALVFGYYFVNSYIQSKLDQVERYELSTDTEEEEVVEEGYTTIALFGVDNRTSESLQSGNSDTMIVLSIDNETKECRLASVYRDTYLNVGEDKYRKCNYAYSAGGPSRTITMLNENLDLDIQDFITIDFTGLVDVVDELGGIEVDVSAEEAAEMQEYIAETANLTGKTANYVSEGTQTLDGVQACTYARIRQITGGDFSRTERQREVIEKILEKMKDASYSQLINIFDSMTENNRVLVSLSDDELKYYIKNASKFEIEDTTGFPFDYASNTIGSLGYIIIPVDLDNNVETLHEFLYPDEDDYEVSDTTESYSSQIISNLGQYTATVINSEDDEDDEDSDSSSDSDSDSTTE</sequence>
<dbReference type="OrthoDB" id="27330at2"/>
<dbReference type="RefSeq" id="WP_090171752.1">
    <property type="nucleotide sequence ID" value="NZ_FMXR01000005.1"/>
</dbReference>
<dbReference type="PANTHER" id="PTHR33392">
    <property type="entry name" value="POLYISOPRENYL-TEICHOIC ACID--PEPTIDOGLYCAN TEICHOIC ACID TRANSFERASE TAGU"/>
    <property type="match status" value="1"/>
</dbReference>
<keyword evidence="3" id="KW-1133">Transmembrane helix</keyword>
<keyword evidence="3" id="KW-0472">Membrane</keyword>